<dbReference type="PANTHER" id="PTHR46333">
    <property type="entry name" value="CYTOKINESIS PROTEIN 3"/>
    <property type="match status" value="1"/>
</dbReference>
<dbReference type="InterPro" id="IPR038765">
    <property type="entry name" value="Papain-like_cys_pep_sf"/>
</dbReference>
<evidence type="ECO:0000259" key="1">
    <source>
        <dbReference type="SMART" id="SM00460"/>
    </source>
</evidence>
<organism evidence="2 3">
    <name type="scientific">Hanstruepera neustonica</name>
    <dbReference type="NCBI Taxonomy" id="1445657"/>
    <lineage>
        <taxon>Bacteria</taxon>
        <taxon>Pseudomonadati</taxon>
        <taxon>Bacteroidota</taxon>
        <taxon>Flavobacteriia</taxon>
        <taxon>Flavobacteriales</taxon>
        <taxon>Flavobacteriaceae</taxon>
        <taxon>Hanstruepera</taxon>
    </lineage>
</organism>
<reference evidence="2 3" key="1">
    <citation type="submission" date="2018-01" db="EMBL/GenBank/DDBJ databases">
        <title>The draft genome of Hanstruepera neustonica JCM19743.</title>
        <authorList>
            <person name="He R.-H."/>
            <person name="Du Z.-J."/>
        </authorList>
    </citation>
    <scope>NUCLEOTIDE SEQUENCE [LARGE SCALE GENOMIC DNA]</scope>
    <source>
        <strain evidence="2 3">JCM19743</strain>
    </source>
</reference>
<dbReference type="SMART" id="SM00460">
    <property type="entry name" value="TGc"/>
    <property type="match status" value="1"/>
</dbReference>
<name>A0A2K1E4F9_9FLAO</name>
<dbReference type="Proteomes" id="UP000236641">
    <property type="component" value="Unassembled WGS sequence"/>
</dbReference>
<accession>A0A2K1E4F9</accession>
<comment type="caution">
    <text evidence="2">The sequence shown here is derived from an EMBL/GenBank/DDBJ whole genome shotgun (WGS) entry which is preliminary data.</text>
</comment>
<dbReference type="GO" id="GO:0005737">
    <property type="term" value="C:cytoplasm"/>
    <property type="evidence" value="ECO:0007669"/>
    <property type="project" value="TreeGrafter"/>
</dbReference>
<proteinExistence type="predicted"/>
<dbReference type="OrthoDB" id="9788327at2"/>
<keyword evidence="3" id="KW-1185">Reference proteome</keyword>
<dbReference type="RefSeq" id="WP_103051016.1">
    <property type="nucleotide sequence ID" value="NZ_POWF01000001.1"/>
</dbReference>
<evidence type="ECO:0000313" key="3">
    <source>
        <dbReference type="Proteomes" id="UP000236641"/>
    </source>
</evidence>
<dbReference type="EMBL" id="POWF01000001">
    <property type="protein sequence ID" value="PNQ75167.1"/>
    <property type="molecule type" value="Genomic_DNA"/>
</dbReference>
<dbReference type="Pfam" id="PF01841">
    <property type="entry name" value="Transglut_core"/>
    <property type="match status" value="1"/>
</dbReference>
<dbReference type="PANTHER" id="PTHR46333:SF2">
    <property type="entry name" value="CYTOKINESIS PROTEIN 3"/>
    <property type="match status" value="1"/>
</dbReference>
<feature type="domain" description="Transglutaminase-like" evidence="1">
    <location>
        <begin position="114"/>
        <end position="180"/>
    </location>
</feature>
<evidence type="ECO:0000313" key="2">
    <source>
        <dbReference type="EMBL" id="PNQ75167.1"/>
    </source>
</evidence>
<sequence>MKQFLYTSLILIACQIQAQQSDFSHIDFQKADSLALAYQGADLYDLQELSNKLTTGLTTDAERFRAIYYWVCTNIKNDYSQYSKNKRKRQRFQSDSLKTQNWNSELKKDVFRKLIKHKKTICTGYAYMVQELASLANIPCEIVHGYGKTSTNLISDRDAPNHTWNAVKLDGKWYLCDPTWASGIQNPETGNFIFQYNDGYFLSNPTLFAINHYPKDTKWLLLDDKAPTFNEFLEAPIVYGNAYKSLETHNKPKMFHNTIKKHETIAFSYTLKKPVSNNSIRLLIDNGTNNRQVTPKNIQITDQKLTLEHQFNNTGFYDVHLMIGEEYISTYTFEVKG</sequence>
<dbReference type="InterPro" id="IPR052557">
    <property type="entry name" value="CAP/Cytokinesis_protein"/>
</dbReference>
<dbReference type="AlphaFoldDB" id="A0A2K1E4F9"/>
<dbReference type="Gene3D" id="3.10.620.30">
    <property type="match status" value="1"/>
</dbReference>
<gene>
    <name evidence="2" type="ORF">C1T31_03255</name>
</gene>
<dbReference type="SUPFAM" id="SSF54001">
    <property type="entry name" value="Cysteine proteinases"/>
    <property type="match status" value="1"/>
</dbReference>
<dbReference type="InterPro" id="IPR002931">
    <property type="entry name" value="Transglutaminase-like"/>
</dbReference>
<protein>
    <recommendedName>
        <fullName evidence="1">Transglutaminase-like domain-containing protein</fullName>
    </recommendedName>
</protein>